<evidence type="ECO:0000313" key="1">
    <source>
        <dbReference type="EMBL" id="SMC58374.1"/>
    </source>
</evidence>
<dbReference type="EMBL" id="FWXZ01000002">
    <property type="protein sequence ID" value="SMC58374.1"/>
    <property type="molecule type" value="Genomic_DNA"/>
</dbReference>
<dbReference type="Proteomes" id="UP000192328">
    <property type="component" value="Unassembled WGS sequence"/>
</dbReference>
<reference evidence="1" key="1">
    <citation type="submission" date="2017-04" db="EMBL/GenBank/DDBJ databases">
        <authorList>
            <person name="Varghese N."/>
            <person name="Submissions S."/>
        </authorList>
    </citation>
    <scope>NUCLEOTIDE SEQUENCE</scope>
    <source>
        <strain evidence="1">WTE2008</strain>
    </source>
</reference>
<comment type="caution">
    <text evidence="1">The sequence shown here is derived from an EMBL/GenBank/DDBJ whole genome shotgun (WGS) entry which is preliminary data.</text>
</comment>
<keyword evidence="2" id="KW-1185">Reference proteome</keyword>
<proteinExistence type="predicted"/>
<name>A0AC61PL60_9FIRM</name>
<evidence type="ECO:0000313" key="2">
    <source>
        <dbReference type="Proteomes" id="UP000192328"/>
    </source>
</evidence>
<gene>
    <name evidence="1" type="ORF">SAMN06297397_1548</name>
</gene>
<organism evidence="1 2">
    <name type="scientific">Aristaeella lactis</name>
    <dbReference type="NCBI Taxonomy" id="3046383"/>
    <lineage>
        <taxon>Bacteria</taxon>
        <taxon>Bacillati</taxon>
        <taxon>Bacillota</taxon>
        <taxon>Clostridia</taxon>
        <taxon>Eubacteriales</taxon>
        <taxon>Aristaeellaceae</taxon>
        <taxon>Aristaeella</taxon>
    </lineage>
</organism>
<accession>A0AC61PL60</accession>
<protein>
    <submittedName>
        <fullName evidence="1">Uncharacterized protein</fullName>
    </submittedName>
</protein>
<sequence length="129" mass="14477">MPKPEENKTLNNKIRKLAPDAIEAMGDMLRDPHTPAPTKAQIIGFILERTLGKPDTTIHLTTGGGTLKDSENRLIAIAREIKEEGNMNQDYALSNPVKDENEEEVDYGETSAEDEEDNFEEEYGENDEE</sequence>